<gene>
    <name evidence="1" type="ORF">MILVUS5_LOCUS32355</name>
</gene>
<sequence length="74" mass="8511">MLSKNLPLSLKTNIILSSPPLLHRPHPHCRSYLRRTASAVVAYSVRHFLSRRCCISIRSILEPFYSLNTHQVVN</sequence>
<evidence type="ECO:0000313" key="1">
    <source>
        <dbReference type="EMBL" id="CAJ2667834.1"/>
    </source>
</evidence>
<keyword evidence="2" id="KW-1185">Reference proteome</keyword>
<comment type="caution">
    <text evidence="1">The sequence shown here is derived from an EMBL/GenBank/DDBJ whole genome shotgun (WGS) entry which is preliminary data.</text>
</comment>
<dbReference type="EMBL" id="CASHSV030000513">
    <property type="protein sequence ID" value="CAJ2667834.1"/>
    <property type="molecule type" value="Genomic_DNA"/>
</dbReference>
<reference evidence="1" key="1">
    <citation type="submission" date="2023-10" db="EMBL/GenBank/DDBJ databases">
        <authorList>
            <person name="Rodriguez Cubillos JULIANA M."/>
            <person name="De Vega J."/>
        </authorList>
    </citation>
    <scope>NUCLEOTIDE SEQUENCE</scope>
</reference>
<dbReference type="Proteomes" id="UP001177021">
    <property type="component" value="Unassembled WGS sequence"/>
</dbReference>
<proteinExistence type="predicted"/>
<protein>
    <submittedName>
        <fullName evidence="1">Uncharacterized protein</fullName>
    </submittedName>
</protein>
<accession>A0ACB0LEE1</accession>
<organism evidence="1 2">
    <name type="scientific">Trifolium pratense</name>
    <name type="common">Red clover</name>
    <dbReference type="NCBI Taxonomy" id="57577"/>
    <lineage>
        <taxon>Eukaryota</taxon>
        <taxon>Viridiplantae</taxon>
        <taxon>Streptophyta</taxon>
        <taxon>Embryophyta</taxon>
        <taxon>Tracheophyta</taxon>
        <taxon>Spermatophyta</taxon>
        <taxon>Magnoliopsida</taxon>
        <taxon>eudicotyledons</taxon>
        <taxon>Gunneridae</taxon>
        <taxon>Pentapetalae</taxon>
        <taxon>rosids</taxon>
        <taxon>fabids</taxon>
        <taxon>Fabales</taxon>
        <taxon>Fabaceae</taxon>
        <taxon>Papilionoideae</taxon>
        <taxon>50 kb inversion clade</taxon>
        <taxon>NPAAA clade</taxon>
        <taxon>Hologalegina</taxon>
        <taxon>IRL clade</taxon>
        <taxon>Trifolieae</taxon>
        <taxon>Trifolium</taxon>
    </lineage>
</organism>
<name>A0ACB0LEE1_TRIPR</name>
<evidence type="ECO:0000313" key="2">
    <source>
        <dbReference type="Proteomes" id="UP001177021"/>
    </source>
</evidence>